<dbReference type="PROSITE" id="PS01124">
    <property type="entry name" value="HTH_ARAC_FAMILY_2"/>
    <property type="match status" value="1"/>
</dbReference>
<keyword evidence="1" id="KW-0805">Transcription regulation</keyword>
<evidence type="ECO:0000256" key="2">
    <source>
        <dbReference type="ARBA" id="ARBA00023125"/>
    </source>
</evidence>
<dbReference type="Proteomes" id="UP000483802">
    <property type="component" value="Unassembled WGS sequence"/>
</dbReference>
<dbReference type="PANTHER" id="PTHR46796:SF12">
    <property type="entry name" value="HTH-TYPE DNA-BINDING TRANSCRIPTIONAL ACTIVATOR EUTR"/>
    <property type="match status" value="1"/>
</dbReference>
<evidence type="ECO:0000313" key="6">
    <source>
        <dbReference type="EMBL" id="MVO90945.1"/>
    </source>
</evidence>
<dbReference type="Pfam" id="PF12833">
    <property type="entry name" value="HTH_18"/>
    <property type="match status" value="1"/>
</dbReference>
<evidence type="ECO:0000313" key="7">
    <source>
        <dbReference type="Proteomes" id="UP000483802"/>
    </source>
</evidence>
<dbReference type="InterPro" id="IPR009057">
    <property type="entry name" value="Homeodomain-like_sf"/>
</dbReference>
<protein>
    <submittedName>
        <fullName evidence="6">Helix-turn-helix domain-containing protein</fullName>
    </submittedName>
</protein>
<feature type="region of interest" description="Disordered" evidence="4">
    <location>
        <begin position="1"/>
        <end position="20"/>
    </location>
</feature>
<dbReference type="InterPro" id="IPR050204">
    <property type="entry name" value="AraC_XylS_family_regulators"/>
</dbReference>
<keyword evidence="2" id="KW-0238">DNA-binding</keyword>
<name>A0A6L6XAE4_9ACTN</name>
<keyword evidence="3" id="KW-0804">Transcription</keyword>
<sequence length="327" mass="35513">MSDAPADGLPPERFEFATTDPDEAQDFIARMYRAGRPPRAKSATLASPVSISQVSAGGLSYVDFTMPPDVTLHLTGTSDLSITTLITGGTHAELGKNTERYTTGDAFLGSYPDGDYKVRCLQFRAGIITVPHTALKAVAAPPGRPCPPLRFTSLRPASPASAEQWKHTADYTRDLLTNVRAATSPLITGHTARLLAATALTVFPNNVLADHALHDSRDAHPGTLRRAIDFIDENAATDIGVADIAAAACVTTRAVQLAFRRHLNLTPLQYLRRVRLALTRRELLLADPTTQTVTAIAYRWGFAHPGRFAADYRTTYGEPPSQTLRRR</sequence>
<organism evidence="6 7">
    <name type="scientific">Streptomyces typhae</name>
    <dbReference type="NCBI Taxonomy" id="2681492"/>
    <lineage>
        <taxon>Bacteria</taxon>
        <taxon>Bacillati</taxon>
        <taxon>Actinomycetota</taxon>
        <taxon>Actinomycetes</taxon>
        <taxon>Kitasatosporales</taxon>
        <taxon>Streptomycetaceae</taxon>
        <taxon>Streptomyces</taxon>
    </lineage>
</organism>
<dbReference type="InterPro" id="IPR018060">
    <property type="entry name" value="HTH_AraC"/>
</dbReference>
<dbReference type="InterPro" id="IPR018062">
    <property type="entry name" value="HTH_AraC-typ_CS"/>
</dbReference>
<dbReference type="SUPFAM" id="SSF46689">
    <property type="entry name" value="Homeodomain-like"/>
    <property type="match status" value="1"/>
</dbReference>
<dbReference type="PROSITE" id="PS00041">
    <property type="entry name" value="HTH_ARAC_FAMILY_1"/>
    <property type="match status" value="1"/>
</dbReference>
<feature type="domain" description="HTH araC/xylS-type" evidence="5">
    <location>
        <begin position="225"/>
        <end position="326"/>
    </location>
</feature>
<dbReference type="GO" id="GO:0003700">
    <property type="term" value="F:DNA-binding transcription factor activity"/>
    <property type="evidence" value="ECO:0007669"/>
    <property type="project" value="InterPro"/>
</dbReference>
<gene>
    <name evidence="6" type="ORF">GPA10_40960</name>
</gene>
<comment type="caution">
    <text evidence="6">The sequence shown here is derived from an EMBL/GenBank/DDBJ whole genome shotgun (WGS) entry which is preliminary data.</text>
</comment>
<evidence type="ECO:0000259" key="5">
    <source>
        <dbReference type="PROSITE" id="PS01124"/>
    </source>
</evidence>
<dbReference type="AlphaFoldDB" id="A0A6L6XAE4"/>
<evidence type="ECO:0000256" key="3">
    <source>
        <dbReference type="ARBA" id="ARBA00023163"/>
    </source>
</evidence>
<evidence type="ECO:0000256" key="1">
    <source>
        <dbReference type="ARBA" id="ARBA00023015"/>
    </source>
</evidence>
<keyword evidence="7" id="KW-1185">Reference proteome</keyword>
<dbReference type="PANTHER" id="PTHR46796">
    <property type="entry name" value="HTH-TYPE TRANSCRIPTIONAL ACTIVATOR RHAS-RELATED"/>
    <property type="match status" value="1"/>
</dbReference>
<accession>A0A6L6XAE4</accession>
<reference evidence="6 7" key="1">
    <citation type="submission" date="2019-11" db="EMBL/GenBank/DDBJ databases">
        <title>Streptomyces typhae sp. nov., a novel endophytic actinomycete isolated from the root of cattail pollen (Typha angustifolia L.).</title>
        <authorList>
            <person name="Peng C."/>
        </authorList>
    </citation>
    <scope>NUCLEOTIDE SEQUENCE [LARGE SCALE GENOMIC DNA]</scope>
    <source>
        <strain evidence="7">p1417</strain>
    </source>
</reference>
<evidence type="ECO:0000256" key="4">
    <source>
        <dbReference type="SAM" id="MobiDB-lite"/>
    </source>
</evidence>
<dbReference type="EMBL" id="WPNZ01000043">
    <property type="protein sequence ID" value="MVO90945.1"/>
    <property type="molecule type" value="Genomic_DNA"/>
</dbReference>
<dbReference type="GO" id="GO:0043565">
    <property type="term" value="F:sequence-specific DNA binding"/>
    <property type="evidence" value="ECO:0007669"/>
    <property type="project" value="InterPro"/>
</dbReference>
<proteinExistence type="predicted"/>
<dbReference type="RefSeq" id="WP_157169856.1">
    <property type="nucleotide sequence ID" value="NZ_WPNZ01000043.1"/>
</dbReference>
<dbReference type="Gene3D" id="1.10.10.60">
    <property type="entry name" value="Homeodomain-like"/>
    <property type="match status" value="1"/>
</dbReference>
<dbReference type="SMART" id="SM00342">
    <property type="entry name" value="HTH_ARAC"/>
    <property type="match status" value="1"/>
</dbReference>